<feature type="transmembrane region" description="Helical" evidence="8">
    <location>
        <begin position="83"/>
        <end position="102"/>
    </location>
</feature>
<dbReference type="STRING" id="150248.SAMN05216169_10268"/>
<evidence type="ECO:0000256" key="2">
    <source>
        <dbReference type="ARBA" id="ARBA00022448"/>
    </source>
</evidence>
<proteinExistence type="inferred from homology"/>
<gene>
    <name evidence="9" type="ORF">SAMN05216169_10268</name>
</gene>
<keyword evidence="2" id="KW-0813">Transport</keyword>
<keyword evidence="6 8" id="KW-0472">Membrane</keyword>
<feature type="transmembrane region" description="Helical" evidence="8">
    <location>
        <begin position="5"/>
        <end position="22"/>
    </location>
</feature>
<dbReference type="InterPro" id="IPR000390">
    <property type="entry name" value="Small_drug/metabolite_transptr"/>
</dbReference>
<dbReference type="RefSeq" id="WP_091702951.1">
    <property type="nucleotide sequence ID" value="NZ_FOJQ01000026.1"/>
</dbReference>
<dbReference type="InterPro" id="IPR037185">
    <property type="entry name" value="EmrE-like"/>
</dbReference>
<feature type="transmembrane region" description="Helical" evidence="8">
    <location>
        <begin position="58"/>
        <end position="77"/>
    </location>
</feature>
<dbReference type="FunFam" id="1.10.3730.20:FF:000001">
    <property type="entry name" value="Quaternary ammonium compound resistance transporter SugE"/>
    <property type="match status" value="1"/>
</dbReference>
<evidence type="ECO:0000256" key="5">
    <source>
        <dbReference type="ARBA" id="ARBA00022989"/>
    </source>
</evidence>
<dbReference type="PANTHER" id="PTHR30561">
    <property type="entry name" value="SMR FAMILY PROTON-DEPENDENT DRUG EFFLUX TRANSPORTER SUGE"/>
    <property type="match status" value="1"/>
</dbReference>
<protein>
    <submittedName>
        <fullName evidence="9">Paired small multidrug resistance pump</fullName>
    </submittedName>
</protein>
<keyword evidence="3" id="KW-1003">Cell membrane</keyword>
<dbReference type="Gene3D" id="1.10.3730.20">
    <property type="match status" value="1"/>
</dbReference>
<dbReference type="AlphaFoldDB" id="A0A1I0TGK1"/>
<dbReference type="Proteomes" id="UP000198979">
    <property type="component" value="Unassembled WGS sequence"/>
</dbReference>
<comment type="subcellular location">
    <subcellularLocation>
        <location evidence="1 7">Cell membrane</location>
        <topology evidence="1 7">Multi-pass membrane protein</topology>
    </subcellularLocation>
</comment>
<dbReference type="OrthoDB" id="21828at2"/>
<organism evidence="9 10">
    <name type="scientific">Anoxybacillus pushchinoensis</name>
    <dbReference type="NCBI Taxonomy" id="150248"/>
    <lineage>
        <taxon>Bacteria</taxon>
        <taxon>Bacillati</taxon>
        <taxon>Bacillota</taxon>
        <taxon>Bacilli</taxon>
        <taxon>Bacillales</taxon>
        <taxon>Anoxybacillaceae</taxon>
        <taxon>Anoxybacillus</taxon>
    </lineage>
</organism>
<keyword evidence="4 7" id="KW-0812">Transmembrane</keyword>
<evidence type="ECO:0000256" key="1">
    <source>
        <dbReference type="ARBA" id="ARBA00004651"/>
    </source>
</evidence>
<evidence type="ECO:0000313" key="9">
    <source>
        <dbReference type="EMBL" id="SFA50683.1"/>
    </source>
</evidence>
<evidence type="ECO:0000256" key="4">
    <source>
        <dbReference type="ARBA" id="ARBA00022692"/>
    </source>
</evidence>
<dbReference type="InterPro" id="IPR045324">
    <property type="entry name" value="Small_multidrug_res"/>
</dbReference>
<name>A0A1I0TGK1_9BACL</name>
<evidence type="ECO:0000256" key="6">
    <source>
        <dbReference type="ARBA" id="ARBA00023136"/>
    </source>
</evidence>
<dbReference type="EMBL" id="FOJQ01000026">
    <property type="protein sequence ID" value="SFA50683.1"/>
    <property type="molecule type" value="Genomic_DNA"/>
</dbReference>
<evidence type="ECO:0000256" key="7">
    <source>
        <dbReference type="RuleBase" id="RU003942"/>
    </source>
</evidence>
<dbReference type="GO" id="GO:0005886">
    <property type="term" value="C:plasma membrane"/>
    <property type="evidence" value="ECO:0007669"/>
    <property type="project" value="UniProtKB-SubCell"/>
</dbReference>
<sequence>MSKSWLYVVLAGIVEVLWVIGLKYSVSWFEWAATAVLIGLSFYLIILSTQTLPVATAYAVFTGMGTAGTAIVDILVFGEEFSWMKILFLVLLIIGILGLKLVTNEEKDVA</sequence>
<dbReference type="SUPFAM" id="SSF103481">
    <property type="entry name" value="Multidrug resistance efflux transporter EmrE"/>
    <property type="match status" value="1"/>
</dbReference>
<accession>A0A1I0TGK1</accession>
<dbReference type="PANTHER" id="PTHR30561:SF7">
    <property type="entry name" value="GUANIDINIUM EFFLUX SYSTEM SUBUNIT GDNC-RELATED"/>
    <property type="match status" value="1"/>
</dbReference>
<comment type="similarity">
    <text evidence="7">Belongs to the drug/metabolite transporter (DMT) superfamily. Small multidrug resistance (SMR) (TC 2.A.7.1) family.</text>
</comment>
<dbReference type="GO" id="GO:0022857">
    <property type="term" value="F:transmembrane transporter activity"/>
    <property type="evidence" value="ECO:0007669"/>
    <property type="project" value="InterPro"/>
</dbReference>
<dbReference type="Pfam" id="PF00893">
    <property type="entry name" value="Multi_Drug_Res"/>
    <property type="match status" value="1"/>
</dbReference>
<keyword evidence="10" id="KW-1185">Reference proteome</keyword>
<reference evidence="10" key="1">
    <citation type="submission" date="2016-10" db="EMBL/GenBank/DDBJ databases">
        <authorList>
            <person name="Varghese N."/>
            <person name="Submissions S."/>
        </authorList>
    </citation>
    <scope>NUCLEOTIDE SEQUENCE [LARGE SCALE GENOMIC DNA]</scope>
    <source>
        <strain evidence="10">K1</strain>
    </source>
</reference>
<feature type="transmembrane region" description="Helical" evidence="8">
    <location>
        <begin position="28"/>
        <end position="46"/>
    </location>
</feature>
<evidence type="ECO:0000313" key="10">
    <source>
        <dbReference type="Proteomes" id="UP000198979"/>
    </source>
</evidence>
<evidence type="ECO:0000256" key="8">
    <source>
        <dbReference type="SAM" id="Phobius"/>
    </source>
</evidence>
<evidence type="ECO:0000256" key="3">
    <source>
        <dbReference type="ARBA" id="ARBA00022475"/>
    </source>
</evidence>
<keyword evidence="5 8" id="KW-1133">Transmembrane helix</keyword>